<organism evidence="2 3">
    <name type="scientific">Oryzias latipes</name>
    <name type="common">Japanese rice fish</name>
    <name type="synonym">Japanese killifish</name>
    <dbReference type="NCBI Taxonomy" id="8090"/>
    <lineage>
        <taxon>Eukaryota</taxon>
        <taxon>Metazoa</taxon>
        <taxon>Chordata</taxon>
        <taxon>Craniata</taxon>
        <taxon>Vertebrata</taxon>
        <taxon>Euteleostomi</taxon>
        <taxon>Actinopterygii</taxon>
        <taxon>Neopterygii</taxon>
        <taxon>Teleostei</taxon>
        <taxon>Neoteleostei</taxon>
        <taxon>Acanthomorphata</taxon>
        <taxon>Ovalentaria</taxon>
        <taxon>Atherinomorphae</taxon>
        <taxon>Beloniformes</taxon>
        <taxon>Adrianichthyidae</taxon>
        <taxon>Oryziinae</taxon>
        <taxon>Oryzias</taxon>
    </lineage>
</organism>
<feature type="compositionally biased region" description="Polar residues" evidence="1">
    <location>
        <begin position="445"/>
        <end position="473"/>
    </location>
</feature>
<dbReference type="Pfam" id="PF15385">
    <property type="entry name" value="SARG"/>
    <property type="match status" value="2"/>
</dbReference>
<feature type="compositionally biased region" description="Polar residues" evidence="1">
    <location>
        <begin position="512"/>
        <end position="531"/>
    </location>
</feature>
<reference key="1">
    <citation type="journal article" date="2007" name="Nature">
        <title>The medaka draft genome and insights into vertebrate genome evolution.</title>
        <authorList>
            <person name="Kasahara M."/>
            <person name="Naruse K."/>
            <person name="Sasaki S."/>
            <person name="Nakatani Y."/>
            <person name="Qu W."/>
            <person name="Ahsan B."/>
            <person name="Yamada T."/>
            <person name="Nagayasu Y."/>
            <person name="Doi K."/>
            <person name="Kasai Y."/>
            <person name="Jindo T."/>
            <person name="Kobayashi D."/>
            <person name="Shimada A."/>
            <person name="Toyoda A."/>
            <person name="Kuroki Y."/>
            <person name="Fujiyama A."/>
            <person name="Sasaki T."/>
            <person name="Shimizu A."/>
            <person name="Asakawa S."/>
            <person name="Shimizu N."/>
            <person name="Hashimoto S."/>
            <person name="Yang J."/>
            <person name="Lee Y."/>
            <person name="Matsushima K."/>
            <person name="Sugano S."/>
            <person name="Sakaizumi M."/>
            <person name="Narita T."/>
            <person name="Ohishi K."/>
            <person name="Haga S."/>
            <person name="Ohta F."/>
            <person name="Nomoto H."/>
            <person name="Nogata K."/>
            <person name="Morishita T."/>
            <person name="Endo T."/>
            <person name="Shin-I T."/>
            <person name="Takeda H."/>
            <person name="Morishita S."/>
            <person name="Kohara Y."/>
        </authorList>
    </citation>
    <scope>NUCLEOTIDE SEQUENCE [LARGE SCALE GENOMIC DNA]</scope>
    <source>
        <strain>Hd-rR</strain>
    </source>
</reference>
<evidence type="ECO:0000313" key="3">
    <source>
        <dbReference type="Proteomes" id="UP000265200"/>
    </source>
</evidence>
<dbReference type="PANTHER" id="PTHR21555:SF0">
    <property type="entry name" value="SPECIFICALLY ANDROGEN-REGULATED GENE PROTEIN"/>
    <property type="match status" value="1"/>
</dbReference>
<reference evidence="2" key="4">
    <citation type="submission" date="2025-09" db="UniProtKB">
        <authorList>
            <consortium name="Ensembl"/>
        </authorList>
    </citation>
    <scope>IDENTIFICATION</scope>
    <source>
        <strain evidence="2">HSOK</strain>
    </source>
</reference>
<feature type="compositionally biased region" description="Polar residues" evidence="1">
    <location>
        <begin position="307"/>
        <end position="323"/>
    </location>
</feature>
<feature type="compositionally biased region" description="Polar residues" evidence="1">
    <location>
        <begin position="381"/>
        <end position="396"/>
    </location>
</feature>
<dbReference type="PANTHER" id="PTHR21555">
    <property type="entry name" value="SPECIFICALLY ANDROGEN-REGULATED GENE PROTEIN"/>
    <property type="match status" value="1"/>
</dbReference>
<reference evidence="2" key="3">
    <citation type="submission" date="2025-08" db="UniProtKB">
        <authorList>
            <consortium name="Ensembl"/>
        </authorList>
    </citation>
    <scope>IDENTIFICATION</scope>
    <source>
        <strain evidence="2">HSOK</strain>
    </source>
</reference>
<accession>A0A3P9J752</accession>
<evidence type="ECO:0000256" key="1">
    <source>
        <dbReference type="SAM" id="MobiDB-lite"/>
    </source>
</evidence>
<evidence type="ECO:0000313" key="2">
    <source>
        <dbReference type="Ensembl" id="ENSORLP00015027946.1"/>
    </source>
</evidence>
<proteinExistence type="predicted"/>
<dbReference type="AlphaFoldDB" id="A0A3P9J752"/>
<sequence>MAKTWPGGAAMGSLNTVDSVGSCDSVISGNSGCSDDSMEHLSPEEKACLMFLEETIEAMEMMEDSGISNDEPDFGPKLEDNNQPTVNGISCLSQKSGSDESLSYVAADPGNTTMNHISPALDQTIEPTPASAITPKDVETADLEVQSSPSMSRSAPDAAAQLPLSQANAVGAASHDPGNGITTEPCSADASELDLGIIPPPLDFMDEPEPLPLPEELNEVPPQAETSTEPEAPAPADLQQSELKVSSEKHSLNSFEVDGPSVPPPPAEEDSVPLNPYLDVPEPKAPPAVAPKPKSIPANILLRSHKPTGTGSEANSSHSTTSRDMLMDPQKVRMEALRKLGLLKGSQETLPPASALGGSLKSRTSQEVPPVSQGDPPLRSPPSSHVHSQPAASMSLHSVPPAAAPPKLLPAPEAFSDIDGPPPPADNEVAIVSGASVSPPPAPIKQQTTQKISRSATFEQCSLSPCASMTVQGDNAKLSPKELHKMRSRPASMGCGKDLSRSAGGEPLTGHSLRQQPHSQRPVQNTVQNPRESAKLPRSQGISVLICPRPENAEDRREALKKLGLLRY</sequence>
<reference evidence="2 3" key="2">
    <citation type="submission" date="2017-04" db="EMBL/GenBank/DDBJ databases">
        <title>CpG methylation of centromeres and impact of large insertions on vertebrate speciation.</title>
        <authorList>
            <person name="Ichikawa K."/>
            <person name="Yoshimura J."/>
            <person name="Morishita S."/>
        </authorList>
    </citation>
    <scope>NUCLEOTIDE SEQUENCE</scope>
    <source>
        <strain evidence="2 3">HSOK</strain>
    </source>
</reference>
<dbReference type="InterPro" id="IPR026152">
    <property type="entry name" value="SARG"/>
</dbReference>
<dbReference type="Ensembl" id="ENSORLT00015031408.1">
    <property type="protein sequence ID" value="ENSORLP00015027946.1"/>
    <property type="gene ID" value="ENSORLG00015010305.1"/>
</dbReference>
<dbReference type="Proteomes" id="UP000265200">
    <property type="component" value="Chromosome 7"/>
</dbReference>
<feature type="region of interest" description="Disordered" evidence="1">
    <location>
        <begin position="143"/>
        <end position="553"/>
    </location>
</feature>
<name>A0A3P9J752_ORYLA</name>
<evidence type="ECO:0008006" key="4">
    <source>
        <dbReference type="Google" id="ProtNLM"/>
    </source>
</evidence>
<protein>
    <recommendedName>
        <fullName evidence="4">Specifically androgen-regulated gene protein</fullName>
    </recommendedName>
</protein>